<keyword evidence="3" id="KW-1185">Reference proteome</keyword>
<dbReference type="AlphaFoldDB" id="A0A4Z1GTW4"/>
<gene>
    <name evidence="2" type="ORF">BHYA_0038g00200</name>
</gene>
<sequence>MIDSRLCEEFEKMDAPQPRNLLKLICDNKGFTLKHRHGKLSVKPEKLFFEVDGFHDGKPRLANFGDCDDYQEREEDVGIEVEDVPIKSRYEVYELVKANKRKHPSKSPTMFKCENCLSYFCINNNPSNDCLWHPGHRTTDLDDIIWADHDSKKEGAIESLIDHPDFEDRWIWSCCSQFGSDWGCKNTRHKVLKEVKERRNIFEATSENLRSDYEDLEDSESHDTSEDREDFEEPAAKRARHDCNSVYRKQKSRQWC</sequence>
<organism evidence="2 3">
    <name type="scientific">Botrytis hyacinthi</name>
    <dbReference type="NCBI Taxonomy" id="278943"/>
    <lineage>
        <taxon>Eukaryota</taxon>
        <taxon>Fungi</taxon>
        <taxon>Dikarya</taxon>
        <taxon>Ascomycota</taxon>
        <taxon>Pezizomycotina</taxon>
        <taxon>Leotiomycetes</taxon>
        <taxon>Helotiales</taxon>
        <taxon>Sclerotiniaceae</taxon>
        <taxon>Botrytis</taxon>
    </lineage>
</organism>
<feature type="compositionally biased region" description="Basic and acidic residues" evidence="1">
    <location>
        <begin position="213"/>
        <end position="225"/>
    </location>
</feature>
<reference evidence="2 3" key="1">
    <citation type="submission" date="2017-12" db="EMBL/GenBank/DDBJ databases">
        <title>Comparative genomics of Botrytis spp.</title>
        <authorList>
            <person name="Valero-Jimenez C.A."/>
            <person name="Tapia P."/>
            <person name="Veloso J."/>
            <person name="Silva-Moreno E."/>
            <person name="Staats M."/>
            <person name="Valdes J.H."/>
            <person name="Van Kan J.A.L."/>
        </authorList>
    </citation>
    <scope>NUCLEOTIDE SEQUENCE [LARGE SCALE GENOMIC DNA]</scope>
    <source>
        <strain evidence="2 3">Bh0001</strain>
    </source>
</reference>
<evidence type="ECO:0000256" key="1">
    <source>
        <dbReference type="SAM" id="MobiDB-lite"/>
    </source>
</evidence>
<proteinExistence type="predicted"/>
<dbReference type="PANTHER" id="PTHR38167">
    <property type="entry name" value="C2H2-TYPE DOMAIN-CONTAINING PROTEIN"/>
    <property type="match status" value="1"/>
</dbReference>
<evidence type="ECO:0008006" key="4">
    <source>
        <dbReference type="Google" id="ProtNLM"/>
    </source>
</evidence>
<protein>
    <recommendedName>
        <fullName evidence="4">C2H2-type domain-containing protein</fullName>
    </recommendedName>
</protein>
<comment type="caution">
    <text evidence="2">The sequence shown here is derived from an EMBL/GenBank/DDBJ whole genome shotgun (WGS) entry which is preliminary data.</text>
</comment>
<feature type="region of interest" description="Disordered" evidence="1">
    <location>
        <begin position="213"/>
        <end position="241"/>
    </location>
</feature>
<evidence type="ECO:0000313" key="3">
    <source>
        <dbReference type="Proteomes" id="UP000297814"/>
    </source>
</evidence>
<dbReference type="PANTHER" id="PTHR38167:SF1">
    <property type="entry name" value="C2H2-TYPE DOMAIN-CONTAINING PROTEIN"/>
    <property type="match status" value="1"/>
</dbReference>
<accession>A0A4Z1GTW4</accession>
<dbReference type="EMBL" id="PQXK01000038">
    <property type="protein sequence ID" value="TGO40346.1"/>
    <property type="molecule type" value="Genomic_DNA"/>
</dbReference>
<evidence type="ECO:0000313" key="2">
    <source>
        <dbReference type="EMBL" id="TGO40346.1"/>
    </source>
</evidence>
<dbReference type="Proteomes" id="UP000297814">
    <property type="component" value="Unassembled WGS sequence"/>
</dbReference>
<name>A0A4Z1GTW4_9HELO</name>